<dbReference type="AlphaFoldDB" id="A0A1H5EUD7"/>
<dbReference type="PANTHER" id="PTHR21666">
    <property type="entry name" value="PEPTIDASE-RELATED"/>
    <property type="match status" value="1"/>
</dbReference>
<sequence>MPDPIVVQFPLRGAGWTAVTTPAHRIPSHGTDLLGQRYAYDFVQVDTRAGFHAHPAPTWRMLLSGAPTREFYAWGQPVHAPCDGEVVRVVDGAKERSWVHPARESARAVHVGATFTPDNPKQMAQVLGNYVIMRADRGDAVYVAVGHLAPRTAAVRAGQQVRAGDLLGYVGHTGNSTMPHLHVQLMDSHDLKVAQGLPLAFARYDLVESSDGGATLVTPVTNGVPGRFERIIGSR</sequence>
<dbReference type="SUPFAM" id="SSF51261">
    <property type="entry name" value="Duplicated hybrid motif"/>
    <property type="match status" value="1"/>
</dbReference>
<protein>
    <submittedName>
        <fullName evidence="2">Peptidase family M23</fullName>
    </submittedName>
</protein>
<proteinExistence type="predicted"/>
<reference evidence="3" key="1">
    <citation type="submission" date="2016-10" db="EMBL/GenBank/DDBJ databases">
        <authorList>
            <person name="Varghese N."/>
            <person name="Submissions S."/>
        </authorList>
    </citation>
    <scope>NUCLEOTIDE SEQUENCE [LARGE SCALE GENOMIC DNA]</scope>
    <source>
        <strain evidence="3">DSM 21368</strain>
    </source>
</reference>
<dbReference type="CDD" id="cd12797">
    <property type="entry name" value="M23_peptidase"/>
    <property type="match status" value="1"/>
</dbReference>
<dbReference type="STRING" id="648782.SAMN04488554_1131"/>
<dbReference type="PANTHER" id="PTHR21666:SF270">
    <property type="entry name" value="MUREIN HYDROLASE ACTIVATOR ENVC"/>
    <property type="match status" value="1"/>
</dbReference>
<keyword evidence="3" id="KW-1185">Reference proteome</keyword>
<evidence type="ECO:0000259" key="1">
    <source>
        <dbReference type="Pfam" id="PF01551"/>
    </source>
</evidence>
<feature type="domain" description="M23ase beta-sheet core" evidence="1">
    <location>
        <begin position="75"/>
        <end position="187"/>
    </location>
</feature>
<gene>
    <name evidence="2" type="ORF">SAMN04488554_1131</name>
</gene>
<dbReference type="Pfam" id="PF01551">
    <property type="entry name" value="Peptidase_M23"/>
    <property type="match status" value="1"/>
</dbReference>
<dbReference type="InterPro" id="IPR011055">
    <property type="entry name" value="Dup_hybrid_motif"/>
</dbReference>
<dbReference type="Gene3D" id="2.70.70.10">
    <property type="entry name" value="Glucose Permease (Domain IIA)"/>
    <property type="match status" value="1"/>
</dbReference>
<dbReference type="GO" id="GO:0004222">
    <property type="term" value="F:metalloendopeptidase activity"/>
    <property type="evidence" value="ECO:0007669"/>
    <property type="project" value="TreeGrafter"/>
</dbReference>
<name>A0A1H5EUD7_9MICO</name>
<dbReference type="EMBL" id="FNTX01000001">
    <property type="protein sequence ID" value="SED94669.1"/>
    <property type="molecule type" value="Genomic_DNA"/>
</dbReference>
<evidence type="ECO:0000313" key="2">
    <source>
        <dbReference type="EMBL" id="SED94669.1"/>
    </source>
</evidence>
<dbReference type="InterPro" id="IPR050570">
    <property type="entry name" value="Cell_wall_metabolism_enzyme"/>
</dbReference>
<dbReference type="InterPro" id="IPR016047">
    <property type="entry name" value="M23ase_b-sheet_dom"/>
</dbReference>
<organism evidence="2 3">
    <name type="scientific">Ruania alba</name>
    <dbReference type="NCBI Taxonomy" id="648782"/>
    <lineage>
        <taxon>Bacteria</taxon>
        <taxon>Bacillati</taxon>
        <taxon>Actinomycetota</taxon>
        <taxon>Actinomycetes</taxon>
        <taxon>Micrococcales</taxon>
        <taxon>Ruaniaceae</taxon>
        <taxon>Ruania</taxon>
    </lineage>
</organism>
<dbReference type="Proteomes" id="UP000199220">
    <property type="component" value="Unassembled WGS sequence"/>
</dbReference>
<evidence type="ECO:0000313" key="3">
    <source>
        <dbReference type="Proteomes" id="UP000199220"/>
    </source>
</evidence>
<accession>A0A1H5EUD7</accession>